<proteinExistence type="predicted"/>
<evidence type="ECO:0000313" key="2">
    <source>
        <dbReference type="EMBL" id="CAG8810717.1"/>
    </source>
</evidence>
<accession>A0A9N9K4S2</accession>
<name>A0A9N9K4S2_9GLOM</name>
<reference evidence="2" key="1">
    <citation type="submission" date="2021-06" db="EMBL/GenBank/DDBJ databases">
        <authorList>
            <person name="Kallberg Y."/>
            <person name="Tangrot J."/>
            <person name="Rosling A."/>
        </authorList>
    </citation>
    <scope>NUCLEOTIDE SEQUENCE</scope>
    <source>
        <strain evidence="2">IN212</strain>
    </source>
</reference>
<keyword evidence="3" id="KW-1185">Reference proteome</keyword>
<dbReference type="EMBL" id="CAJVPZ010084464">
    <property type="protein sequence ID" value="CAG8810717.1"/>
    <property type="molecule type" value="Genomic_DNA"/>
</dbReference>
<evidence type="ECO:0000313" key="3">
    <source>
        <dbReference type="Proteomes" id="UP000789396"/>
    </source>
</evidence>
<dbReference type="Proteomes" id="UP000789396">
    <property type="component" value="Unassembled WGS sequence"/>
</dbReference>
<feature type="compositionally biased region" description="Basic and acidic residues" evidence="1">
    <location>
        <begin position="30"/>
        <end position="40"/>
    </location>
</feature>
<protein>
    <submittedName>
        <fullName evidence="2">1465_t:CDS:1</fullName>
    </submittedName>
</protein>
<dbReference type="AlphaFoldDB" id="A0A9N9K4S2"/>
<sequence>MEVQPDDWIDEEFGNKKKNKKQEIADNPIESDKPVEESGE</sequence>
<feature type="non-terminal residue" evidence="2">
    <location>
        <position position="40"/>
    </location>
</feature>
<evidence type="ECO:0000256" key="1">
    <source>
        <dbReference type="SAM" id="MobiDB-lite"/>
    </source>
</evidence>
<gene>
    <name evidence="2" type="ORF">RFULGI_LOCUS18722</name>
</gene>
<feature type="region of interest" description="Disordered" evidence="1">
    <location>
        <begin position="1"/>
        <end position="40"/>
    </location>
</feature>
<organism evidence="2 3">
    <name type="scientific">Racocetra fulgida</name>
    <dbReference type="NCBI Taxonomy" id="60492"/>
    <lineage>
        <taxon>Eukaryota</taxon>
        <taxon>Fungi</taxon>
        <taxon>Fungi incertae sedis</taxon>
        <taxon>Mucoromycota</taxon>
        <taxon>Glomeromycotina</taxon>
        <taxon>Glomeromycetes</taxon>
        <taxon>Diversisporales</taxon>
        <taxon>Gigasporaceae</taxon>
        <taxon>Racocetra</taxon>
    </lineage>
</organism>
<comment type="caution">
    <text evidence="2">The sequence shown here is derived from an EMBL/GenBank/DDBJ whole genome shotgun (WGS) entry which is preliminary data.</text>
</comment>
<feature type="compositionally biased region" description="Acidic residues" evidence="1">
    <location>
        <begin position="1"/>
        <end position="12"/>
    </location>
</feature>